<dbReference type="GO" id="GO:0003839">
    <property type="term" value="F:gamma-glutamylcyclotransferase activity"/>
    <property type="evidence" value="ECO:0007669"/>
    <property type="project" value="InterPro"/>
</dbReference>
<accession>A0A0F9LB94</accession>
<organism evidence="2">
    <name type="scientific">marine sediment metagenome</name>
    <dbReference type="NCBI Taxonomy" id="412755"/>
    <lineage>
        <taxon>unclassified sequences</taxon>
        <taxon>metagenomes</taxon>
        <taxon>ecological metagenomes</taxon>
    </lineage>
</organism>
<evidence type="ECO:0008006" key="3">
    <source>
        <dbReference type="Google" id="ProtNLM"/>
    </source>
</evidence>
<dbReference type="Gene3D" id="3.10.490.10">
    <property type="entry name" value="Gamma-glutamyl cyclotransferase-like"/>
    <property type="match status" value="1"/>
</dbReference>
<name>A0A0F9LB94_9ZZZZ</name>
<dbReference type="EMBL" id="LAZR01007537">
    <property type="protein sequence ID" value="KKM84616.1"/>
    <property type="molecule type" value="Genomic_DNA"/>
</dbReference>
<dbReference type="InterPro" id="IPR013024">
    <property type="entry name" value="GGCT-like"/>
</dbReference>
<dbReference type="PANTHER" id="PTHR12935">
    <property type="entry name" value="GAMMA-GLUTAMYLCYCLOTRANSFERASE"/>
    <property type="match status" value="1"/>
</dbReference>
<dbReference type="Pfam" id="PF13772">
    <property type="entry name" value="AIG2_2"/>
    <property type="match status" value="1"/>
</dbReference>
<dbReference type="InterPro" id="IPR036568">
    <property type="entry name" value="GGCT-like_sf"/>
</dbReference>
<evidence type="ECO:0000313" key="2">
    <source>
        <dbReference type="EMBL" id="KKM84616.1"/>
    </source>
</evidence>
<protein>
    <recommendedName>
        <fullName evidence="3">Gamma-glutamylcyclotransferase AIG2-like domain-containing protein</fullName>
    </recommendedName>
</protein>
<dbReference type="InterPro" id="IPR017939">
    <property type="entry name" value="G-Glutamylcylcotransferase"/>
</dbReference>
<reference evidence="2" key="1">
    <citation type="journal article" date="2015" name="Nature">
        <title>Complex archaea that bridge the gap between prokaryotes and eukaryotes.</title>
        <authorList>
            <person name="Spang A."/>
            <person name="Saw J.H."/>
            <person name="Jorgensen S.L."/>
            <person name="Zaremba-Niedzwiedzka K."/>
            <person name="Martijn J."/>
            <person name="Lind A.E."/>
            <person name="van Eijk R."/>
            <person name="Schleper C."/>
            <person name="Guy L."/>
            <person name="Ettema T.J."/>
        </authorList>
    </citation>
    <scope>NUCLEOTIDE SEQUENCE</scope>
</reference>
<dbReference type="CDD" id="cd06661">
    <property type="entry name" value="GGCT_like"/>
    <property type="match status" value="1"/>
</dbReference>
<evidence type="ECO:0000256" key="1">
    <source>
        <dbReference type="ARBA" id="ARBA00023239"/>
    </source>
</evidence>
<keyword evidence="1" id="KW-0456">Lyase</keyword>
<dbReference type="PANTHER" id="PTHR12935:SF0">
    <property type="entry name" value="GAMMA-GLUTAMYLCYCLOTRANSFERASE"/>
    <property type="match status" value="1"/>
</dbReference>
<proteinExistence type="predicted"/>
<gene>
    <name evidence="2" type="ORF">LCGC14_1297410</name>
</gene>
<comment type="caution">
    <text evidence="2">The sequence shown here is derived from an EMBL/GenBank/DDBJ whole genome shotgun (WGS) entry which is preliminary data.</text>
</comment>
<dbReference type="SUPFAM" id="SSF110857">
    <property type="entry name" value="Gamma-glutamyl cyclotransferase-like"/>
    <property type="match status" value="1"/>
</dbReference>
<dbReference type="AlphaFoldDB" id="A0A0F9LB94"/>
<sequence length="193" mass="22060">MRLCRLPGAACHPRGSVVNPLLWSLVRQLIRLRRGRQPPASLQEPVWYFAYGSNMNERLFRKRRHMVWQDARVARLDGYRLVFSRAGGRYPGLSAPANIVEAPGESVYGVLYLLPPRKFARLDNSEGKQYAYVWADVEDAEGQRTPAMTYKVADAVPEGQPSQQYLGLLREAARQRGLPDNYRAFLDRVEARE</sequence>